<dbReference type="GO" id="GO:0006261">
    <property type="term" value="P:DNA-templated DNA replication"/>
    <property type="evidence" value="ECO:0007669"/>
    <property type="project" value="TreeGrafter"/>
</dbReference>
<dbReference type="InterPro" id="IPR050238">
    <property type="entry name" value="DNA_Rep/Repair_Clamp_Loader"/>
</dbReference>
<dbReference type="SUPFAM" id="SSF52540">
    <property type="entry name" value="P-loop containing nucleoside triphosphate hydrolases"/>
    <property type="match status" value="1"/>
</dbReference>
<dbReference type="Proteomes" id="UP000034646">
    <property type="component" value="Unassembled WGS sequence"/>
</dbReference>
<dbReference type="InterPro" id="IPR003593">
    <property type="entry name" value="AAA+_ATPase"/>
</dbReference>
<comment type="subunit">
    <text evidence="3">DNA polymerase III contains a core (composed of alpha, epsilon and theta chains) that associates with a tau subunit. This core dimerizes to form the POLIII' complex. PolIII' associates with the gamma complex (composed of gamma, delta, delta', psi and chi chains) and with the beta chain to form the complete DNA polymerase III complex.</text>
</comment>
<evidence type="ECO:0000256" key="2">
    <source>
        <dbReference type="ARBA" id="ARBA00049244"/>
    </source>
</evidence>
<evidence type="ECO:0000313" key="5">
    <source>
        <dbReference type="EMBL" id="KKT01010.1"/>
    </source>
</evidence>
<comment type="catalytic activity">
    <reaction evidence="2 3">
        <text>DNA(n) + a 2'-deoxyribonucleoside 5'-triphosphate = DNA(n+1) + diphosphate</text>
        <dbReference type="Rhea" id="RHEA:22508"/>
        <dbReference type="Rhea" id="RHEA-COMP:17339"/>
        <dbReference type="Rhea" id="RHEA-COMP:17340"/>
        <dbReference type="ChEBI" id="CHEBI:33019"/>
        <dbReference type="ChEBI" id="CHEBI:61560"/>
        <dbReference type="ChEBI" id="CHEBI:173112"/>
        <dbReference type="EC" id="2.7.7.7"/>
    </reaction>
</comment>
<comment type="function">
    <text evidence="3">DNA polymerase III is a complex, multichain enzyme responsible for most of the replicative synthesis in bacteria. This DNA polymerase also exhibits 3' to 5' exonuclease activity.</text>
</comment>
<dbReference type="STRING" id="1618738.UV76_C0004G0042"/>
<organism evidence="5 6">
    <name type="scientific">Candidatus Nomurabacteria bacterium GW2011_GWA2_43_15</name>
    <dbReference type="NCBI Taxonomy" id="1618738"/>
    <lineage>
        <taxon>Bacteria</taxon>
        <taxon>Candidatus Nomuraibacteriota</taxon>
    </lineage>
</organism>
<protein>
    <recommendedName>
        <fullName evidence="3">DNA polymerase III subunit gamma/tau</fullName>
        <ecNumber evidence="3">2.7.7.7</ecNumber>
    </recommendedName>
</protein>
<dbReference type="InterPro" id="IPR012763">
    <property type="entry name" value="DNA_pol_III_sug/sutau_N"/>
</dbReference>
<dbReference type="CDD" id="cd00009">
    <property type="entry name" value="AAA"/>
    <property type="match status" value="1"/>
</dbReference>
<sequence>MEHTALYRKYRPKTFREVLGQEHIVKVLESSVEANKVSHAYLFVGSRGTGKTSVARIFATSIGVSANDLYEIDAASNRGIEDIKELRDGVRVLPFDSKYKVYIIDEVHMLSKDAWGALLKTLEEPPKHVIFILATTEFHKVPETIISRCQVFTFKKASDTVLKKMLLDIAKKENFELDAGSAELLAILADGSFRDALGELQKVLNFVGASKKTRLDSARLVKREDIEKITGAPKTVLVNDFISAIAEKNLEKGIGVVRKASEANLDMKLYFKLIIQKFRVAIILRYAPKLQEEAGEDLGENDLEFLKNLVKNDKDGMLRSGALSILLEAYQNMDNAFISELPLELALVRLVETSSTRRDG</sequence>
<dbReference type="PANTHER" id="PTHR11669">
    <property type="entry name" value="REPLICATION FACTOR C / DNA POLYMERASE III GAMMA-TAU SUBUNIT"/>
    <property type="match status" value="1"/>
</dbReference>
<evidence type="ECO:0000256" key="1">
    <source>
        <dbReference type="ARBA" id="ARBA00022932"/>
    </source>
</evidence>
<name>A0A0G1DTN1_9BACT</name>
<dbReference type="PATRIC" id="fig|1618738.3.peg.307"/>
<dbReference type="Pfam" id="PF13177">
    <property type="entry name" value="DNA_pol3_delta2"/>
    <property type="match status" value="2"/>
</dbReference>
<keyword evidence="3" id="KW-0067">ATP-binding</keyword>
<dbReference type="GO" id="GO:0005524">
    <property type="term" value="F:ATP binding"/>
    <property type="evidence" value="ECO:0007669"/>
    <property type="project" value="UniProtKB-KW"/>
</dbReference>
<keyword evidence="1 3" id="KW-0239">DNA-directed DNA polymerase</keyword>
<dbReference type="GO" id="GO:0009360">
    <property type="term" value="C:DNA polymerase III complex"/>
    <property type="evidence" value="ECO:0007669"/>
    <property type="project" value="InterPro"/>
</dbReference>
<dbReference type="EC" id="2.7.7.7" evidence="3"/>
<dbReference type="PANTHER" id="PTHR11669:SF0">
    <property type="entry name" value="PROTEIN STICHEL-LIKE 2"/>
    <property type="match status" value="1"/>
</dbReference>
<dbReference type="NCBIfam" id="TIGR02397">
    <property type="entry name" value="dnaX_nterm"/>
    <property type="match status" value="1"/>
</dbReference>
<dbReference type="EMBL" id="LCFS01000004">
    <property type="protein sequence ID" value="KKT01010.1"/>
    <property type="molecule type" value="Genomic_DNA"/>
</dbReference>
<dbReference type="Gene3D" id="3.40.50.300">
    <property type="entry name" value="P-loop containing nucleotide triphosphate hydrolases"/>
    <property type="match status" value="1"/>
</dbReference>
<gene>
    <name evidence="3" type="primary">dnaX</name>
    <name evidence="5" type="ORF">UV76_C0004G0042</name>
</gene>
<feature type="domain" description="AAA+ ATPase" evidence="4">
    <location>
        <begin position="37"/>
        <end position="157"/>
    </location>
</feature>
<evidence type="ECO:0000259" key="4">
    <source>
        <dbReference type="SMART" id="SM00382"/>
    </source>
</evidence>
<evidence type="ECO:0000256" key="3">
    <source>
        <dbReference type="RuleBase" id="RU364063"/>
    </source>
</evidence>
<accession>A0A0G1DTN1</accession>
<comment type="similarity">
    <text evidence="3">Belongs to the DnaX/STICHEL family.</text>
</comment>
<dbReference type="Gene3D" id="1.10.8.60">
    <property type="match status" value="1"/>
</dbReference>
<dbReference type="SMART" id="SM00382">
    <property type="entry name" value="AAA"/>
    <property type="match status" value="1"/>
</dbReference>
<dbReference type="InterPro" id="IPR027417">
    <property type="entry name" value="P-loop_NTPase"/>
</dbReference>
<dbReference type="AlphaFoldDB" id="A0A0G1DTN1"/>
<dbReference type="GO" id="GO:0003887">
    <property type="term" value="F:DNA-directed DNA polymerase activity"/>
    <property type="evidence" value="ECO:0007669"/>
    <property type="project" value="UniProtKB-KW"/>
</dbReference>
<keyword evidence="3" id="KW-0808">Transferase</keyword>
<keyword evidence="3" id="KW-0547">Nucleotide-binding</keyword>
<keyword evidence="3" id="KW-0548">Nucleotidyltransferase</keyword>
<reference evidence="5 6" key="1">
    <citation type="journal article" date="2015" name="Nature">
        <title>rRNA introns, odd ribosomes, and small enigmatic genomes across a large radiation of phyla.</title>
        <authorList>
            <person name="Brown C.T."/>
            <person name="Hug L.A."/>
            <person name="Thomas B.C."/>
            <person name="Sharon I."/>
            <person name="Castelle C.J."/>
            <person name="Singh A."/>
            <person name="Wilkins M.J."/>
            <person name="Williams K.H."/>
            <person name="Banfield J.F."/>
        </authorList>
    </citation>
    <scope>NUCLEOTIDE SEQUENCE [LARGE SCALE GENOMIC DNA]</scope>
</reference>
<evidence type="ECO:0000313" key="6">
    <source>
        <dbReference type="Proteomes" id="UP000034646"/>
    </source>
</evidence>
<proteinExistence type="inferred from homology"/>
<keyword evidence="3" id="KW-0235">DNA replication</keyword>
<comment type="caution">
    <text evidence="5">The sequence shown here is derived from an EMBL/GenBank/DDBJ whole genome shotgun (WGS) entry which is preliminary data.</text>
</comment>